<reference evidence="26 27" key="1">
    <citation type="submission" date="2024-03" db="EMBL/GenBank/DDBJ databases">
        <authorList>
            <person name="Martinez-Hernandez J."/>
        </authorList>
    </citation>
    <scope>NUCLEOTIDE SEQUENCE [LARGE SCALE GENOMIC DNA]</scope>
</reference>
<feature type="transmembrane region" description="Helical" evidence="24">
    <location>
        <begin position="673"/>
        <end position="696"/>
    </location>
</feature>
<dbReference type="PANTHER" id="PTHR48056">
    <property type="entry name" value="LRR RECEPTOR-LIKE SERINE/THREONINE-PROTEIN KINASE-RELATED"/>
    <property type="match status" value="1"/>
</dbReference>
<feature type="domain" description="Protein kinase" evidence="25">
    <location>
        <begin position="737"/>
        <end position="1057"/>
    </location>
</feature>
<evidence type="ECO:0000313" key="26">
    <source>
        <dbReference type="EMBL" id="CAL0320357.1"/>
    </source>
</evidence>
<dbReference type="Proteomes" id="UP001497480">
    <property type="component" value="Unassembled WGS sequence"/>
</dbReference>
<dbReference type="Gene3D" id="3.30.200.20">
    <property type="entry name" value="Phosphorylase Kinase, domain 1"/>
    <property type="match status" value="1"/>
</dbReference>
<dbReference type="EMBL" id="CAXHTB010000014">
    <property type="protein sequence ID" value="CAL0320357.1"/>
    <property type="molecule type" value="Genomic_DNA"/>
</dbReference>
<evidence type="ECO:0000256" key="16">
    <source>
        <dbReference type="ARBA" id="ARBA00022989"/>
    </source>
</evidence>
<evidence type="ECO:0000256" key="17">
    <source>
        <dbReference type="ARBA" id="ARBA00023136"/>
    </source>
</evidence>
<evidence type="ECO:0000259" key="25">
    <source>
        <dbReference type="PROSITE" id="PS50011"/>
    </source>
</evidence>
<evidence type="ECO:0000256" key="14">
    <source>
        <dbReference type="ARBA" id="ARBA00022777"/>
    </source>
</evidence>
<dbReference type="Pfam" id="PF00069">
    <property type="entry name" value="Pkinase"/>
    <property type="match status" value="1"/>
</dbReference>
<dbReference type="Pfam" id="PF13855">
    <property type="entry name" value="LRR_8"/>
    <property type="match status" value="1"/>
</dbReference>
<dbReference type="PROSITE" id="PS00108">
    <property type="entry name" value="PROTEIN_KINASE_ST"/>
    <property type="match status" value="1"/>
</dbReference>
<dbReference type="GO" id="GO:0005524">
    <property type="term" value="F:ATP binding"/>
    <property type="evidence" value="ECO:0007669"/>
    <property type="project" value="UniProtKB-UniRule"/>
</dbReference>
<keyword evidence="17 24" id="KW-0472">Membrane</keyword>
<dbReference type="Gene3D" id="1.10.510.10">
    <property type="entry name" value="Transferase(Phosphotransferase) domain 1"/>
    <property type="match status" value="1"/>
</dbReference>
<keyword evidence="7" id="KW-0597">Phosphoprotein</keyword>
<keyword evidence="14" id="KW-0418">Kinase</keyword>
<dbReference type="SUPFAM" id="SSF56112">
    <property type="entry name" value="Protein kinase-like (PK-like)"/>
    <property type="match status" value="1"/>
</dbReference>
<gene>
    <name evidence="26" type="ORF">LLUT_LOCUS21417</name>
</gene>
<keyword evidence="10 24" id="KW-0812">Transmembrane</keyword>
<keyword evidence="8" id="KW-0433">Leucine-rich repeat</keyword>
<keyword evidence="6" id="KW-0723">Serine/threonine-protein kinase</keyword>
<evidence type="ECO:0000256" key="18">
    <source>
        <dbReference type="ARBA" id="ARBA00023170"/>
    </source>
</evidence>
<evidence type="ECO:0000313" key="27">
    <source>
        <dbReference type="Proteomes" id="UP001497480"/>
    </source>
</evidence>
<dbReference type="InterPro" id="IPR008271">
    <property type="entry name" value="Ser/Thr_kinase_AS"/>
</dbReference>
<dbReference type="FunFam" id="3.80.10.10:FF:000288">
    <property type="entry name" value="LRR receptor-like serine/threonine-protein kinase EFR"/>
    <property type="match status" value="1"/>
</dbReference>
<comment type="catalytic activity">
    <reaction evidence="20">
        <text>L-threonyl-[protein] + ATP = O-phospho-L-threonyl-[protein] + ADP + H(+)</text>
        <dbReference type="Rhea" id="RHEA:46608"/>
        <dbReference type="Rhea" id="RHEA-COMP:11060"/>
        <dbReference type="Rhea" id="RHEA-COMP:11605"/>
        <dbReference type="ChEBI" id="CHEBI:15378"/>
        <dbReference type="ChEBI" id="CHEBI:30013"/>
        <dbReference type="ChEBI" id="CHEBI:30616"/>
        <dbReference type="ChEBI" id="CHEBI:61977"/>
        <dbReference type="ChEBI" id="CHEBI:456216"/>
        <dbReference type="EC" id="2.7.11.1"/>
    </reaction>
</comment>
<evidence type="ECO:0000256" key="7">
    <source>
        <dbReference type="ARBA" id="ARBA00022553"/>
    </source>
</evidence>
<evidence type="ECO:0000256" key="6">
    <source>
        <dbReference type="ARBA" id="ARBA00022527"/>
    </source>
</evidence>
<dbReference type="InterPro" id="IPR032675">
    <property type="entry name" value="LRR_dom_sf"/>
</dbReference>
<evidence type="ECO:0000256" key="21">
    <source>
        <dbReference type="ARBA" id="ARBA00048679"/>
    </source>
</evidence>
<evidence type="ECO:0000256" key="22">
    <source>
        <dbReference type="PROSITE-ProRule" id="PRU10141"/>
    </source>
</evidence>
<comment type="catalytic activity">
    <reaction evidence="21">
        <text>L-seryl-[protein] + ATP = O-phospho-L-seryl-[protein] + ADP + H(+)</text>
        <dbReference type="Rhea" id="RHEA:17989"/>
        <dbReference type="Rhea" id="RHEA-COMP:9863"/>
        <dbReference type="Rhea" id="RHEA-COMP:11604"/>
        <dbReference type="ChEBI" id="CHEBI:15378"/>
        <dbReference type="ChEBI" id="CHEBI:29999"/>
        <dbReference type="ChEBI" id="CHEBI:30616"/>
        <dbReference type="ChEBI" id="CHEBI:83421"/>
        <dbReference type="ChEBI" id="CHEBI:456216"/>
        <dbReference type="EC" id="2.7.11.1"/>
    </reaction>
</comment>
<proteinExistence type="inferred from homology"/>
<dbReference type="Gene3D" id="3.80.10.10">
    <property type="entry name" value="Ribonuclease Inhibitor"/>
    <property type="match status" value="4"/>
</dbReference>
<dbReference type="GO" id="GO:0005886">
    <property type="term" value="C:plasma membrane"/>
    <property type="evidence" value="ECO:0007669"/>
    <property type="project" value="UniProtKB-SubCell"/>
</dbReference>
<evidence type="ECO:0000256" key="8">
    <source>
        <dbReference type="ARBA" id="ARBA00022614"/>
    </source>
</evidence>
<evidence type="ECO:0000256" key="4">
    <source>
        <dbReference type="ARBA" id="ARBA00012513"/>
    </source>
</evidence>
<keyword evidence="12" id="KW-0677">Repeat</keyword>
<evidence type="ECO:0000256" key="5">
    <source>
        <dbReference type="ARBA" id="ARBA00022475"/>
    </source>
</evidence>
<keyword evidence="15 22" id="KW-0067">ATP-binding</keyword>
<dbReference type="InterPro" id="IPR013210">
    <property type="entry name" value="LRR_N_plant-typ"/>
</dbReference>
<evidence type="ECO:0000256" key="19">
    <source>
        <dbReference type="ARBA" id="ARBA00023180"/>
    </source>
</evidence>
<keyword evidence="18" id="KW-0675">Receptor</keyword>
<dbReference type="InterPro" id="IPR011009">
    <property type="entry name" value="Kinase-like_dom_sf"/>
</dbReference>
<dbReference type="GO" id="GO:0004674">
    <property type="term" value="F:protein serine/threonine kinase activity"/>
    <property type="evidence" value="ECO:0007669"/>
    <property type="project" value="UniProtKB-KW"/>
</dbReference>
<dbReference type="FunFam" id="1.10.510.10:FF:000358">
    <property type="entry name" value="Putative leucine-rich repeat receptor-like serine/threonine-protein kinase"/>
    <property type="match status" value="1"/>
</dbReference>
<dbReference type="InterPro" id="IPR001611">
    <property type="entry name" value="Leu-rich_rpt"/>
</dbReference>
<dbReference type="PROSITE" id="PS50011">
    <property type="entry name" value="PROTEIN_KINASE_DOM"/>
    <property type="match status" value="1"/>
</dbReference>
<evidence type="ECO:0000256" key="12">
    <source>
        <dbReference type="ARBA" id="ARBA00022737"/>
    </source>
</evidence>
<dbReference type="Pfam" id="PF00560">
    <property type="entry name" value="LRR_1"/>
    <property type="match status" value="3"/>
</dbReference>
<comment type="caution">
    <text evidence="26">The sequence shown here is derived from an EMBL/GenBank/DDBJ whole genome shotgun (WGS) entry which is preliminary data.</text>
</comment>
<dbReference type="FunFam" id="3.80.10.10:FF:000041">
    <property type="entry name" value="LRR receptor-like serine/threonine-protein kinase ERECTA"/>
    <property type="match status" value="1"/>
</dbReference>
<dbReference type="GO" id="GO:0033612">
    <property type="term" value="F:receptor serine/threonine kinase binding"/>
    <property type="evidence" value="ECO:0007669"/>
    <property type="project" value="TreeGrafter"/>
</dbReference>
<dbReference type="EC" id="2.7.11.1" evidence="4"/>
<dbReference type="InterPro" id="IPR017441">
    <property type="entry name" value="Protein_kinase_ATP_BS"/>
</dbReference>
<evidence type="ECO:0000256" key="2">
    <source>
        <dbReference type="ARBA" id="ARBA00004479"/>
    </source>
</evidence>
<evidence type="ECO:0000256" key="1">
    <source>
        <dbReference type="ARBA" id="ARBA00004162"/>
    </source>
</evidence>
<evidence type="ECO:0000256" key="10">
    <source>
        <dbReference type="ARBA" id="ARBA00022692"/>
    </source>
</evidence>
<accession>A0AAV1XGR7</accession>
<evidence type="ECO:0000256" key="13">
    <source>
        <dbReference type="ARBA" id="ARBA00022741"/>
    </source>
</evidence>
<dbReference type="PANTHER" id="PTHR48056:SF89">
    <property type="entry name" value="OS06G0585982 PROTEIN"/>
    <property type="match status" value="1"/>
</dbReference>
<protein>
    <recommendedName>
        <fullName evidence="4">non-specific serine/threonine protein kinase</fullName>
        <ecNumber evidence="4">2.7.11.1</ecNumber>
    </recommendedName>
</protein>
<dbReference type="FunFam" id="3.30.200.20:FF:000432">
    <property type="entry name" value="LRR receptor-like serine/threonine-protein kinase EFR"/>
    <property type="match status" value="1"/>
</dbReference>
<comment type="similarity">
    <text evidence="3">Belongs to the protein kinase superfamily. Ser/Thr protein kinase family.</text>
</comment>
<feature type="region of interest" description="Disordered" evidence="23">
    <location>
        <begin position="704"/>
        <end position="723"/>
    </location>
</feature>
<evidence type="ECO:0000256" key="3">
    <source>
        <dbReference type="ARBA" id="ARBA00008684"/>
    </source>
</evidence>
<keyword evidence="27" id="KW-1185">Reference proteome</keyword>
<evidence type="ECO:0000256" key="23">
    <source>
        <dbReference type="SAM" id="MobiDB-lite"/>
    </source>
</evidence>
<dbReference type="InterPro" id="IPR050647">
    <property type="entry name" value="Plant_LRR-RLKs"/>
</dbReference>
<evidence type="ECO:0000256" key="24">
    <source>
        <dbReference type="SAM" id="Phobius"/>
    </source>
</evidence>
<name>A0AAV1XGR7_LUPLU</name>
<dbReference type="InterPro" id="IPR000719">
    <property type="entry name" value="Prot_kinase_dom"/>
</dbReference>
<keyword evidence="13 22" id="KW-0547">Nucleotide-binding</keyword>
<organism evidence="26 27">
    <name type="scientific">Lupinus luteus</name>
    <name type="common">European yellow lupine</name>
    <dbReference type="NCBI Taxonomy" id="3873"/>
    <lineage>
        <taxon>Eukaryota</taxon>
        <taxon>Viridiplantae</taxon>
        <taxon>Streptophyta</taxon>
        <taxon>Embryophyta</taxon>
        <taxon>Tracheophyta</taxon>
        <taxon>Spermatophyta</taxon>
        <taxon>Magnoliopsida</taxon>
        <taxon>eudicotyledons</taxon>
        <taxon>Gunneridae</taxon>
        <taxon>Pentapetalae</taxon>
        <taxon>rosids</taxon>
        <taxon>fabids</taxon>
        <taxon>Fabales</taxon>
        <taxon>Fabaceae</taxon>
        <taxon>Papilionoideae</taxon>
        <taxon>50 kb inversion clade</taxon>
        <taxon>genistoids sensu lato</taxon>
        <taxon>core genistoids</taxon>
        <taxon>Genisteae</taxon>
        <taxon>Lupinus</taxon>
    </lineage>
</organism>
<dbReference type="SUPFAM" id="SSF52047">
    <property type="entry name" value="RNI-like"/>
    <property type="match status" value="1"/>
</dbReference>
<feature type="binding site" evidence="22">
    <location>
        <position position="766"/>
    </location>
    <ligand>
        <name>ATP</name>
        <dbReference type="ChEBI" id="CHEBI:30616"/>
    </ligand>
</feature>
<evidence type="ECO:0000256" key="20">
    <source>
        <dbReference type="ARBA" id="ARBA00047899"/>
    </source>
</evidence>
<evidence type="ECO:0000256" key="15">
    <source>
        <dbReference type="ARBA" id="ARBA00022840"/>
    </source>
</evidence>
<keyword evidence="16 24" id="KW-1133">Transmembrane helix</keyword>
<dbReference type="PROSITE" id="PS00107">
    <property type="entry name" value="PROTEIN_KINASE_ATP"/>
    <property type="match status" value="1"/>
</dbReference>
<keyword evidence="9" id="KW-0808">Transferase</keyword>
<dbReference type="FunFam" id="3.80.10.10:FF:000627">
    <property type="entry name" value="Probable leucine-rich repeat receptor-like protein kinase At2g33170"/>
    <property type="match status" value="1"/>
</dbReference>
<dbReference type="SMART" id="SM00220">
    <property type="entry name" value="S_TKc"/>
    <property type="match status" value="1"/>
</dbReference>
<dbReference type="Pfam" id="PF08263">
    <property type="entry name" value="LRRNT_2"/>
    <property type="match status" value="1"/>
</dbReference>
<sequence>MMPCKLIAHHDHITLIHKVSIKSTKPVCPVAAIGNQILSPEKMTHSCMNFNRKAFQILTSFLLFCLSLCSNSATAAMPAGNVTDFHALLDFKSHIVGDPLQIMSLWNDSTNHCNWTGITCNISNGRVMHLNLSSQGLAGTVTPSIGNLTFLTRLDLLSNSFYGEFPQEVGRLLYLQLLYIDYNNFGGRIPSNLSRCTELTRLSAGANNLTGTIPTWIGNLSSLVGISFSANNLHGSIPNEVGRLSSLAFLGLFENYLSGTIPSSIYNISSIFYFTVAQNNLLGNIPANIGFTLPNLQVFAGGVNSFTGTIPASLLNASKLEILDFATNGLTSTLPKNIGILNRLTRLNFDENRLGTGRADGLSFLDSLVNCTVLEILGLAQNTFGGELPSSIANFSKQLRTFTIGFNGIHGNIPVGISNLDNMAKLGLEGNRLTGSVPDELGMLQNLKELYLNGNKFSGRIPSSIGNLSSLTKLFLEENDFVGTIPASLAKCQKLLTLSLYRNKLSGTIPKEVISLSSLAIYLDVSHNALSGTLPYEVGKLVNLGKLVLSENNFSGVIPSSLGSCTSLEQLHLQGNHFEGNIPQTFKNLKGLQDIDLSRNNLSGKIPEFLGDFKVFQHLNLSYNDLEGEIPKNGIFKNASSVSIYGNKKLCGGIPELKLPACTIKKASLQRNVLVAIPIASALLIFLLFLACFTIFSTMKKRSRKESSRKESSMPTTTNNSESEISYSEIAKCTGGFSKDNLIGSGGFGSVYKGTLPSDGSIVAVKVLKLEQRGASRSFVDECQVLRSIRHRNLLKIITAISSVDHQGYEFKALVFEFMSNGSLEDWLHPTNTLQYQTKTLTFIQRLNIAIDVACALEYLHHSCETSIVHCDIKPSNVLLDNDMVAHVGDFGLATFLFEESSNFSRQSLSSANLKGSIGYIPPEYGMGGKPSIQGDIYSYGILLLEIFTGKRPTNDAFEGGIGIQEFIAMALPNHVMDLIDPSLFKQESDEKNDELEVEENAIKMEFDIENHAKGLMEDCIASVMQIGVSCSSTSPSERMHINGVVNKLQAIKNSFIKIKQNAI</sequence>
<keyword evidence="11" id="KW-0732">Signal</keyword>
<keyword evidence="5" id="KW-1003">Cell membrane</keyword>
<evidence type="ECO:0000256" key="11">
    <source>
        <dbReference type="ARBA" id="ARBA00022729"/>
    </source>
</evidence>
<evidence type="ECO:0000256" key="9">
    <source>
        <dbReference type="ARBA" id="ARBA00022679"/>
    </source>
</evidence>
<dbReference type="AlphaFoldDB" id="A0AAV1XGR7"/>
<dbReference type="SUPFAM" id="SSF52058">
    <property type="entry name" value="L domain-like"/>
    <property type="match status" value="1"/>
</dbReference>
<keyword evidence="19" id="KW-0325">Glycoprotein</keyword>
<comment type="subcellular location">
    <subcellularLocation>
        <location evidence="1">Cell membrane</location>
        <topology evidence="1">Single-pass membrane protein</topology>
    </subcellularLocation>
    <subcellularLocation>
        <location evidence="2">Membrane</location>
        <topology evidence="2">Single-pass type I membrane protein</topology>
    </subcellularLocation>
</comment>